<protein>
    <submittedName>
        <fullName evidence="1">Uncharacterized protein</fullName>
    </submittedName>
</protein>
<reference evidence="1 2" key="1">
    <citation type="journal article" date="2021" name="Hortic Res">
        <title>High-quality reference genome and annotation aids understanding of berry development for evergreen blueberry (Vaccinium darrowii).</title>
        <authorList>
            <person name="Yu J."/>
            <person name="Hulse-Kemp A.M."/>
            <person name="Babiker E."/>
            <person name="Staton M."/>
        </authorList>
    </citation>
    <scope>NUCLEOTIDE SEQUENCE [LARGE SCALE GENOMIC DNA]</scope>
    <source>
        <strain evidence="2">cv. NJ 8807/NJ 8810</strain>
        <tissue evidence="1">Young leaf</tissue>
    </source>
</reference>
<name>A0ACB7Z2T6_9ERIC</name>
<proteinExistence type="predicted"/>
<gene>
    <name evidence="1" type="ORF">Vadar_007022</name>
</gene>
<evidence type="ECO:0000313" key="1">
    <source>
        <dbReference type="EMBL" id="KAH7859911.1"/>
    </source>
</evidence>
<accession>A0ACB7Z2T6</accession>
<keyword evidence="2" id="KW-1185">Reference proteome</keyword>
<comment type="caution">
    <text evidence="1">The sequence shown here is derived from an EMBL/GenBank/DDBJ whole genome shotgun (WGS) entry which is preliminary data.</text>
</comment>
<sequence length="791" mass="91973">MLHFSSIANVNPDFFSFKVHHGGVFVVERGRKSYIGGQVSYSDYEERDKVSLLDLHEIRKKLGLSDSVEFWYKVPGNEDYKIMENDNDVYEMGKCISDRQIELLLIIHDSDVHDLEDVNVGDWDWESGTFPESGITIEDVHMVEGIGGTLDDGNDSDSDANYEHFSDSDYGLSEEDDMLYQENVDVNIEHYGSKNFKDPSQISTNEGNEMTYEEEEEGDEPDSDDGFLSMDDEEEEGHDQTNTTKKSVFRLLEGREEPVFCNGMIFKRRVQLAEAIRQHAILQGKDIKFLKNKTTRVRAVCSYKKFTKEELKEGKKECPWLVYASNCGVPKKTLQIKHYNPNHNCGRIWTNRLMNSRWLARIYFDDIRISPNLKVSEFVEKISFDFKCRVSANQCYKAKHRVLRKLEGSEEEQYAKLWDYCHEIGLENAIKELLPAIEHRHCVRHLHNNFKSAGFPGRSLKDKMRNLARASYIGKFNFLMTELEKEDPPAFTWLSHPDRNPCHWSRSHFIFTPKCDILLNNLYEPFNKAILFARDKPLLTMLERLRFYLMDRIVKRRDFANKWVDDLGPKIHKKIQKIKSRYGDYHIIPCGEGEFEARHIHWGQYSVNLNEQSCSCRRWELTGIPCEYGALVIAMEGGQPEDHVSDWYSKNTFLTSYNHILHPMNGQDMWEKSGKPPIQPPEFKRQTGRPRKSRRREADEPRKNPLKLSRVGVKMTCQKCGKQGHNKRTCKAPFQVNQVSNPRQMTSKRGNTSKKRGSNRGTTSQQPPKRSFRPPQMRPTCTPLTISGQQQ</sequence>
<dbReference type="Proteomes" id="UP000828048">
    <property type="component" value="Chromosome 4"/>
</dbReference>
<evidence type="ECO:0000313" key="2">
    <source>
        <dbReference type="Proteomes" id="UP000828048"/>
    </source>
</evidence>
<dbReference type="EMBL" id="CM037154">
    <property type="protein sequence ID" value="KAH7859911.1"/>
    <property type="molecule type" value="Genomic_DNA"/>
</dbReference>
<organism evidence="1 2">
    <name type="scientific">Vaccinium darrowii</name>
    <dbReference type="NCBI Taxonomy" id="229202"/>
    <lineage>
        <taxon>Eukaryota</taxon>
        <taxon>Viridiplantae</taxon>
        <taxon>Streptophyta</taxon>
        <taxon>Embryophyta</taxon>
        <taxon>Tracheophyta</taxon>
        <taxon>Spermatophyta</taxon>
        <taxon>Magnoliopsida</taxon>
        <taxon>eudicotyledons</taxon>
        <taxon>Gunneridae</taxon>
        <taxon>Pentapetalae</taxon>
        <taxon>asterids</taxon>
        <taxon>Ericales</taxon>
        <taxon>Ericaceae</taxon>
        <taxon>Vaccinioideae</taxon>
        <taxon>Vaccinieae</taxon>
        <taxon>Vaccinium</taxon>
    </lineage>
</organism>